<sequence length="187" mass="20969">MTTDQRPATQWTILEERLQDDTRRARASIAKVRLPDGVEFEQWVLRLQPAVMVAMVDDDLRVLLMYRHRFVIDQWVWELPGGYLDDGENVEAAAFREAEEETGWRPRSVDAYLRFQPSVASLEQPNTVYLARGAHDTGAAPDVNEAEELAWFSLDEAEAMIGSGKIVGAATVAAVLKLQLDAAKGRL</sequence>
<comment type="caution">
    <text evidence="6">The sequence shown here is derived from an EMBL/GenBank/DDBJ whole genome shotgun (WGS) entry which is preliminary data.</text>
</comment>
<dbReference type="Proteomes" id="UP001183585">
    <property type="component" value="Unassembled WGS sequence"/>
</dbReference>
<gene>
    <name evidence="6" type="ORF">J2S48_003155</name>
</gene>
<dbReference type="PANTHER" id="PTHR11839:SF18">
    <property type="entry name" value="NUDIX HYDROLASE DOMAIN-CONTAINING PROTEIN"/>
    <property type="match status" value="1"/>
</dbReference>
<feature type="domain" description="Nudix hydrolase" evidence="5">
    <location>
        <begin position="46"/>
        <end position="174"/>
    </location>
</feature>
<proteinExistence type="inferred from homology"/>
<reference evidence="6 7" key="1">
    <citation type="submission" date="2023-07" db="EMBL/GenBank/DDBJ databases">
        <title>Sequencing the genomes of 1000 actinobacteria strains.</title>
        <authorList>
            <person name="Klenk H.-P."/>
        </authorList>
    </citation>
    <scope>NUCLEOTIDE SEQUENCE [LARGE SCALE GENOMIC DNA]</scope>
    <source>
        <strain evidence="6 7">DSM 45554</strain>
    </source>
</reference>
<dbReference type="PROSITE" id="PS51462">
    <property type="entry name" value="NUDIX"/>
    <property type="match status" value="1"/>
</dbReference>
<keyword evidence="7" id="KW-1185">Reference proteome</keyword>
<dbReference type="Gene3D" id="3.90.79.10">
    <property type="entry name" value="Nucleoside Triphosphate Pyrophosphohydrolase"/>
    <property type="match status" value="1"/>
</dbReference>
<evidence type="ECO:0000256" key="4">
    <source>
        <dbReference type="RuleBase" id="RU003476"/>
    </source>
</evidence>
<dbReference type="InterPro" id="IPR015797">
    <property type="entry name" value="NUDIX_hydrolase-like_dom_sf"/>
</dbReference>
<dbReference type="InterPro" id="IPR000086">
    <property type="entry name" value="NUDIX_hydrolase_dom"/>
</dbReference>
<dbReference type="InterPro" id="IPR020476">
    <property type="entry name" value="Nudix_hydrolase"/>
</dbReference>
<dbReference type="RefSeq" id="WP_274994834.1">
    <property type="nucleotide sequence ID" value="NZ_JAJQQP010000008.1"/>
</dbReference>
<comment type="cofactor">
    <cofactor evidence="1">
        <name>Mg(2+)</name>
        <dbReference type="ChEBI" id="CHEBI:18420"/>
    </cofactor>
</comment>
<comment type="similarity">
    <text evidence="2 4">Belongs to the Nudix hydrolase family.</text>
</comment>
<accession>A0ABU2CQN5</accession>
<organism evidence="6 7">
    <name type="scientific">Promicromonospora iranensis</name>
    <dbReference type="NCBI Taxonomy" id="1105144"/>
    <lineage>
        <taxon>Bacteria</taxon>
        <taxon>Bacillati</taxon>
        <taxon>Actinomycetota</taxon>
        <taxon>Actinomycetes</taxon>
        <taxon>Micrococcales</taxon>
        <taxon>Promicromonosporaceae</taxon>
        <taxon>Promicromonospora</taxon>
    </lineage>
</organism>
<evidence type="ECO:0000313" key="7">
    <source>
        <dbReference type="Proteomes" id="UP001183585"/>
    </source>
</evidence>
<evidence type="ECO:0000256" key="2">
    <source>
        <dbReference type="ARBA" id="ARBA00005582"/>
    </source>
</evidence>
<protein>
    <submittedName>
        <fullName evidence="6">8-oxo-dGTP pyrophosphatase MutT (NUDIX family)</fullName>
    </submittedName>
</protein>
<dbReference type="EMBL" id="JAVDYE010000001">
    <property type="protein sequence ID" value="MDR7383640.1"/>
    <property type="molecule type" value="Genomic_DNA"/>
</dbReference>
<dbReference type="PANTHER" id="PTHR11839">
    <property type="entry name" value="UDP/ADP-SUGAR PYROPHOSPHATASE"/>
    <property type="match status" value="1"/>
</dbReference>
<dbReference type="Pfam" id="PF00293">
    <property type="entry name" value="NUDIX"/>
    <property type="match status" value="1"/>
</dbReference>
<evidence type="ECO:0000313" key="6">
    <source>
        <dbReference type="EMBL" id="MDR7383640.1"/>
    </source>
</evidence>
<dbReference type="InterPro" id="IPR020084">
    <property type="entry name" value="NUDIX_hydrolase_CS"/>
</dbReference>
<dbReference type="SUPFAM" id="SSF55811">
    <property type="entry name" value="Nudix"/>
    <property type="match status" value="1"/>
</dbReference>
<evidence type="ECO:0000259" key="5">
    <source>
        <dbReference type="PROSITE" id="PS51462"/>
    </source>
</evidence>
<dbReference type="PRINTS" id="PR00502">
    <property type="entry name" value="NUDIXFAMILY"/>
</dbReference>
<dbReference type="PROSITE" id="PS00893">
    <property type="entry name" value="NUDIX_BOX"/>
    <property type="match status" value="1"/>
</dbReference>
<name>A0ABU2CQN5_9MICO</name>
<keyword evidence="3 4" id="KW-0378">Hydrolase</keyword>
<evidence type="ECO:0000256" key="3">
    <source>
        <dbReference type="ARBA" id="ARBA00022801"/>
    </source>
</evidence>
<evidence type="ECO:0000256" key="1">
    <source>
        <dbReference type="ARBA" id="ARBA00001946"/>
    </source>
</evidence>